<dbReference type="EC" id="2.6.1.102" evidence="8"/>
<proteinExistence type="inferred from homology"/>
<keyword evidence="4 14" id="KW-0808">Transferase</keyword>
<keyword evidence="3 14" id="KW-0032">Aminotransferase</keyword>
<comment type="caution">
    <text evidence="14">The sequence shown here is derived from an EMBL/GenBank/DDBJ whole genome shotgun (WGS) entry which is preliminary data.</text>
</comment>
<evidence type="ECO:0000256" key="3">
    <source>
        <dbReference type="ARBA" id="ARBA00022576"/>
    </source>
</evidence>
<evidence type="ECO:0000313" key="13">
    <source>
        <dbReference type="EMBL" id="GET21583.1"/>
    </source>
</evidence>
<dbReference type="Proteomes" id="UP000396862">
    <property type="component" value="Unassembled WGS sequence"/>
</dbReference>
<dbReference type="InterPro" id="IPR015421">
    <property type="entry name" value="PyrdxlP-dep_Trfase_major"/>
</dbReference>
<evidence type="ECO:0000256" key="10">
    <source>
        <dbReference type="PIRSR" id="PIRSR000390-1"/>
    </source>
</evidence>
<keyword evidence="16" id="KW-1185">Reference proteome</keyword>
<dbReference type="InterPro" id="IPR026385">
    <property type="entry name" value="LegC-like"/>
</dbReference>
<dbReference type="RefSeq" id="WP_106543322.1">
    <property type="nucleotide sequence ID" value="NZ_BLAU01000001.1"/>
</dbReference>
<dbReference type="PANTHER" id="PTHR30244">
    <property type="entry name" value="TRANSAMINASE"/>
    <property type="match status" value="1"/>
</dbReference>
<dbReference type="CDD" id="cd00616">
    <property type="entry name" value="AHBA_syn"/>
    <property type="match status" value="1"/>
</dbReference>
<evidence type="ECO:0000313" key="16">
    <source>
        <dbReference type="Proteomes" id="UP000396862"/>
    </source>
</evidence>
<comment type="similarity">
    <text evidence="6 12">Belongs to the DegT/DnrJ/EryC1 family.</text>
</comment>
<evidence type="ECO:0000256" key="9">
    <source>
        <dbReference type="ARBA" id="ARBA00074221"/>
    </source>
</evidence>
<evidence type="ECO:0000313" key="15">
    <source>
        <dbReference type="Proteomes" id="UP000240621"/>
    </source>
</evidence>
<dbReference type="EMBL" id="BLAU01000001">
    <property type="protein sequence ID" value="GET21583.1"/>
    <property type="molecule type" value="Genomic_DNA"/>
</dbReference>
<evidence type="ECO:0000256" key="7">
    <source>
        <dbReference type="ARBA" id="ARBA00051587"/>
    </source>
</evidence>
<feature type="modified residue" description="N6-(pyridoxal phosphate)lysine" evidence="11">
    <location>
        <position position="217"/>
    </location>
</feature>
<keyword evidence="5 11" id="KW-0663">Pyridoxal phosphate</keyword>
<dbReference type="OrthoDB" id="9810913at2"/>
<dbReference type="InterPro" id="IPR015424">
    <property type="entry name" value="PyrdxlP-dep_Trfase"/>
</dbReference>
<reference evidence="14 15" key="1">
    <citation type="submission" date="2018-03" db="EMBL/GenBank/DDBJ databases">
        <title>Genomic Encyclopedia of Archaeal and Bacterial Type Strains, Phase II (KMG-II): from individual species to whole genera.</title>
        <authorList>
            <person name="Goeker M."/>
        </authorList>
    </citation>
    <scope>NUCLEOTIDE SEQUENCE [LARGE SCALE GENOMIC DNA]</scope>
    <source>
        <strain evidence="14 15">DSM 27267</strain>
    </source>
</reference>
<evidence type="ECO:0000313" key="14">
    <source>
        <dbReference type="EMBL" id="PSK81332.1"/>
    </source>
</evidence>
<dbReference type="Proteomes" id="UP000240621">
    <property type="component" value="Unassembled WGS sequence"/>
</dbReference>
<comment type="pathway">
    <text evidence="2">Bacterial outer membrane biogenesis; LPS O-antigen biosynthesis.</text>
</comment>
<evidence type="ECO:0000256" key="12">
    <source>
        <dbReference type="RuleBase" id="RU004508"/>
    </source>
</evidence>
<dbReference type="InterPro" id="IPR015422">
    <property type="entry name" value="PyrdxlP-dep_Trfase_small"/>
</dbReference>
<feature type="active site" description="Proton acceptor" evidence="10">
    <location>
        <position position="217"/>
    </location>
</feature>
<comment type="cofactor">
    <cofactor evidence="1">
        <name>pyridoxal 5'-phosphate</name>
        <dbReference type="ChEBI" id="CHEBI:597326"/>
    </cofactor>
</comment>
<dbReference type="GO" id="GO:0102933">
    <property type="term" value="F:GDP-4-dehydro-6-deoxy-D-mannose-4-aminotransferase activity"/>
    <property type="evidence" value="ECO:0007669"/>
    <property type="project" value="UniProtKB-EC"/>
</dbReference>
<dbReference type="AlphaFoldDB" id="A0A2P8C8P2"/>
<dbReference type="PIRSF" id="PIRSF000390">
    <property type="entry name" value="PLP_StrS"/>
    <property type="match status" value="1"/>
</dbReference>
<dbReference type="PANTHER" id="PTHR30244:SF30">
    <property type="entry name" value="BLR5990 PROTEIN"/>
    <property type="match status" value="1"/>
</dbReference>
<evidence type="ECO:0000256" key="5">
    <source>
        <dbReference type="ARBA" id="ARBA00022898"/>
    </source>
</evidence>
<evidence type="ECO:0000256" key="2">
    <source>
        <dbReference type="ARBA" id="ARBA00005125"/>
    </source>
</evidence>
<dbReference type="InterPro" id="IPR000653">
    <property type="entry name" value="DegT/StrS_aminotransferase"/>
</dbReference>
<dbReference type="Gene3D" id="3.40.640.10">
    <property type="entry name" value="Type I PLP-dependent aspartate aminotransferase-like (Major domain)"/>
    <property type="match status" value="1"/>
</dbReference>
<dbReference type="Gene3D" id="3.90.1150.10">
    <property type="entry name" value="Aspartate Aminotransferase, domain 1"/>
    <property type="match status" value="1"/>
</dbReference>
<reference evidence="13 16" key="2">
    <citation type="submission" date="2019-10" db="EMBL/GenBank/DDBJ databases">
        <title>Prolixibacter strains distinguished by the presence of nitrate reductase genes were adept at nitrate-dependent anaerobic corrosion of metallic iron and carbon steel.</title>
        <authorList>
            <person name="Iino T."/>
            <person name="Shono N."/>
            <person name="Ito K."/>
            <person name="Nakamura R."/>
            <person name="Sueoka K."/>
            <person name="Harayama S."/>
            <person name="Ohkuma M."/>
        </authorList>
    </citation>
    <scope>NUCLEOTIDE SEQUENCE [LARGE SCALE GENOMIC DNA]</scope>
    <source>
        <strain evidence="13 16">MIC1-1</strain>
    </source>
</reference>
<dbReference type="GO" id="GO:0000271">
    <property type="term" value="P:polysaccharide biosynthetic process"/>
    <property type="evidence" value="ECO:0007669"/>
    <property type="project" value="TreeGrafter"/>
</dbReference>
<evidence type="ECO:0000256" key="4">
    <source>
        <dbReference type="ARBA" id="ARBA00022679"/>
    </source>
</evidence>
<dbReference type="Pfam" id="PF01041">
    <property type="entry name" value="DegT_DnrJ_EryC1"/>
    <property type="match status" value="1"/>
</dbReference>
<organism evidence="14 15">
    <name type="scientific">Prolixibacter denitrificans</name>
    <dbReference type="NCBI Taxonomy" id="1541063"/>
    <lineage>
        <taxon>Bacteria</taxon>
        <taxon>Pseudomonadati</taxon>
        <taxon>Bacteroidota</taxon>
        <taxon>Bacteroidia</taxon>
        <taxon>Marinilabiliales</taxon>
        <taxon>Prolixibacteraceae</taxon>
        <taxon>Prolixibacter</taxon>
    </lineage>
</organism>
<sequence>MNHFSEIVQFIRNTFNQPEGFIPLHAPVFSGNEKKYMEECIDSTFVSSVGKFVDQFEEKMADFTGAAKAVVCVNGTNALHMALMLVGVERGDEVITQSLTFIATANAISYCGANPVLLDVDKDTMGLSPKALEHFLEQETVIKSDGCYNKKTNKKISACVPMHTFGHPCRIDEIVAICQKYHIEVVEDAAESVGSYYKNQHTGTFGKIGVLSFNGNKIMTTGGGGMLLFNDIDLANRAKHLTTQAKVAHPWEFRHDDIGYNYRMPNINAALGLAQLEQINKFLKVKRKLAERYADFFKEEEIDFVDEPQMAKSNYWLNAIIFQNLEERNSFLEFTNNNGVMTRPAWELMNRLPMFRNAQCQNLTNSEWLSERLVNIPSSVI</sequence>
<dbReference type="NCBIfam" id="TIGR04181">
    <property type="entry name" value="NHT_00031"/>
    <property type="match status" value="1"/>
</dbReference>
<gene>
    <name evidence="14" type="ORF">CLV93_110116</name>
    <name evidence="13" type="ORF">JCM18694_18290</name>
</gene>
<evidence type="ECO:0000256" key="1">
    <source>
        <dbReference type="ARBA" id="ARBA00001933"/>
    </source>
</evidence>
<comment type="catalytic activity">
    <reaction evidence="7">
        <text>GDP-alpha-D-perosamine + 2-oxoglutarate = GDP-4-dehydro-alpha-D-rhamnose + L-glutamate</text>
        <dbReference type="Rhea" id="RHEA:36779"/>
        <dbReference type="ChEBI" id="CHEBI:16810"/>
        <dbReference type="ChEBI" id="CHEBI:29985"/>
        <dbReference type="ChEBI" id="CHEBI:57964"/>
        <dbReference type="ChEBI" id="CHEBI:73996"/>
        <dbReference type="EC" id="2.6.1.102"/>
    </reaction>
</comment>
<evidence type="ECO:0000256" key="11">
    <source>
        <dbReference type="PIRSR" id="PIRSR000390-2"/>
    </source>
</evidence>
<name>A0A2P8C8P2_9BACT</name>
<evidence type="ECO:0000256" key="6">
    <source>
        <dbReference type="ARBA" id="ARBA00037999"/>
    </source>
</evidence>
<evidence type="ECO:0000256" key="8">
    <source>
        <dbReference type="ARBA" id="ARBA00066317"/>
    </source>
</evidence>
<accession>A0A2P8C8P2</accession>
<dbReference type="SUPFAM" id="SSF53383">
    <property type="entry name" value="PLP-dependent transferases"/>
    <property type="match status" value="1"/>
</dbReference>
<dbReference type="GO" id="GO:0030170">
    <property type="term" value="F:pyridoxal phosphate binding"/>
    <property type="evidence" value="ECO:0007669"/>
    <property type="project" value="TreeGrafter"/>
</dbReference>
<dbReference type="EMBL" id="PYGC01000010">
    <property type="protein sequence ID" value="PSK81332.1"/>
    <property type="molecule type" value="Genomic_DNA"/>
</dbReference>
<protein>
    <recommendedName>
        <fullName evidence="9">GDP-perosamine synthase</fullName>
        <ecNumber evidence="8">2.6.1.102</ecNumber>
    </recommendedName>
</protein>
<dbReference type="FunFam" id="3.40.640.10:FF:000090">
    <property type="entry name" value="Pyridoxal phosphate-dependent aminotransferase"/>
    <property type="match status" value="1"/>
</dbReference>